<evidence type="ECO:0000256" key="4">
    <source>
        <dbReference type="ARBA" id="ARBA00022692"/>
    </source>
</evidence>
<sequence length="323" mass="37249">MAVSNQRHDPGIGTQYTINSKRIINRDGSFNVIRSGLRWSTRDTYQLMIKMSWSRFLLVVFTFLLAINGVFALLYSVMSDNQFGGIKPTHFYEKFLDAYYFSFQTFTTVGYGVLHPTGHWANIVASFEAVVGWMCFAIITGMLYGRFSKPSARLMYSDKALITPYSNGLNSIQFRIANMRKSNLMEMEATALLVVVEKQKDGKGILRRRFIELQLERQSILFFPLNWTLVHVIDEKSPFGNKTKEEMKAMDAEILVMIKGFDDTFSQTVHSRYSYKCDEIVWGAKFTPVYETQLSGEIVLDFDKMHDYVEVELNETPQHEPVN</sequence>
<dbReference type="Pfam" id="PF17655">
    <property type="entry name" value="IRK_C"/>
    <property type="match status" value="1"/>
</dbReference>
<comment type="caution">
    <text evidence="14">The sequence shown here is derived from an EMBL/GenBank/DDBJ whole genome shotgun (WGS) entry which is preliminary data.</text>
</comment>
<gene>
    <name evidence="14" type="ORF">E1163_12150</name>
</gene>
<dbReference type="InterPro" id="IPR041647">
    <property type="entry name" value="IRK_C"/>
</dbReference>
<dbReference type="PRINTS" id="PR01320">
    <property type="entry name" value="KIRCHANNEL"/>
</dbReference>
<dbReference type="SUPFAM" id="SSF81324">
    <property type="entry name" value="Voltage-gated potassium channels"/>
    <property type="match status" value="1"/>
</dbReference>
<keyword evidence="7 11" id="KW-1133">Transmembrane helix</keyword>
<evidence type="ECO:0000259" key="13">
    <source>
        <dbReference type="Pfam" id="PF17655"/>
    </source>
</evidence>
<dbReference type="Gene3D" id="2.60.40.1400">
    <property type="entry name" value="G protein-activated inward rectifier potassium channel 1"/>
    <property type="match status" value="1"/>
</dbReference>
<keyword evidence="5" id="KW-0851">Voltage-gated channel</keyword>
<evidence type="ECO:0000313" key="15">
    <source>
        <dbReference type="Proteomes" id="UP000798808"/>
    </source>
</evidence>
<keyword evidence="8" id="KW-0406">Ion transport</keyword>
<keyword evidence="6" id="KW-0630">Potassium</keyword>
<evidence type="ECO:0000256" key="2">
    <source>
        <dbReference type="ARBA" id="ARBA00022448"/>
    </source>
</evidence>
<dbReference type="RefSeq" id="WP_155172036.1">
    <property type="nucleotide sequence ID" value="NZ_BAAAFL010000017.1"/>
</dbReference>
<feature type="transmembrane region" description="Helical" evidence="11">
    <location>
        <begin position="98"/>
        <end position="114"/>
    </location>
</feature>
<evidence type="ECO:0000256" key="1">
    <source>
        <dbReference type="ARBA" id="ARBA00004141"/>
    </source>
</evidence>
<dbReference type="SUPFAM" id="SSF81296">
    <property type="entry name" value="E set domains"/>
    <property type="match status" value="1"/>
</dbReference>
<dbReference type="InterPro" id="IPR014756">
    <property type="entry name" value="Ig_E-set"/>
</dbReference>
<evidence type="ECO:0000256" key="8">
    <source>
        <dbReference type="ARBA" id="ARBA00023065"/>
    </source>
</evidence>
<keyword evidence="4 11" id="KW-0812">Transmembrane</keyword>
<proteinExistence type="predicted"/>
<feature type="transmembrane region" description="Helical" evidence="11">
    <location>
        <begin position="56"/>
        <end position="77"/>
    </location>
</feature>
<keyword evidence="10" id="KW-0407">Ion channel</keyword>
<evidence type="ECO:0000256" key="6">
    <source>
        <dbReference type="ARBA" id="ARBA00022958"/>
    </source>
</evidence>
<evidence type="ECO:0000313" key="14">
    <source>
        <dbReference type="EMBL" id="MTI25698.1"/>
    </source>
</evidence>
<protein>
    <recommendedName>
        <fullName evidence="16">Potassium transporter</fullName>
    </recommendedName>
</protein>
<feature type="domain" description="Potassium channel" evidence="12">
    <location>
        <begin position="74"/>
        <end position="143"/>
    </location>
</feature>
<keyword evidence="3" id="KW-0633">Potassium transport</keyword>
<evidence type="ECO:0000256" key="3">
    <source>
        <dbReference type="ARBA" id="ARBA00022538"/>
    </source>
</evidence>
<evidence type="ECO:0000256" key="5">
    <source>
        <dbReference type="ARBA" id="ARBA00022882"/>
    </source>
</evidence>
<feature type="transmembrane region" description="Helical" evidence="11">
    <location>
        <begin position="120"/>
        <end position="145"/>
    </location>
</feature>
<accession>A0ABW9RQX2</accession>
<dbReference type="InterPro" id="IPR013518">
    <property type="entry name" value="K_chnl_inward-rec_Kir_cyto"/>
</dbReference>
<evidence type="ECO:0000256" key="10">
    <source>
        <dbReference type="ARBA" id="ARBA00023303"/>
    </source>
</evidence>
<dbReference type="EMBL" id="SMLW01000533">
    <property type="protein sequence ID" value="MTI25698.1"/>
    <property type="molecule type" value="Genomic_DNA"/>
</dbReference>
<dbReference type="InterPro" id="IPR016449">
    <property type="entry name" value="K_chnl_inward-rec_Kir"/>
</dbReference>
<evidence type="ECO:0000256" key="9">
    <source>
        <dbReference type="ARBA" id="ARBA00023136"/>
    </source>
</evidence>
<dbReference type="PANTHER" id="PTHR11767">
    <property type="entry name" value="INWARD RECTIFIER POTASSIUM CHANNEL"/>
    <property type="match status" value="1"/>
</dbReference>
<organism evidence="14 15">
    <name type="scientific">Fulvivirga kasyanovii</name>
    <dbReference type="NCBI Taxonomy" id="396812"/>
    <lineage>
        <taxon>Bacteria</taxon>
        <taxon>Pseudomonadati</taxon>
        <taxon>Bacteroidota</taxon>
        <taxon>Cytophagia</taxon>
        <taxon>Cytophagales</taxon>
        <taxon>Fulvivirgaceae</taxon>
        <taxon>Fulvivirga</taxon>
    </lineage>
</organism>
<evidence type="ECO:0000256" key="7">
    <source>
        <dbReference type="ARBA" id="ARBA00022989"/>
    </source>
</evidence>
<name>A0ABW9RQX2_9BACT</name>
<dbReference type="Proteomes" id="UP000798808">
    <property type="component" value="Unassembled WGS sequence"/>
</dbReference>
<comment type="subcellular location">
    <subcellularLocation>
        <location evidence="1">Membrane</location>
        <topology evidence="1">Multi-pass membrane protein</topology>
    </subcellularLocation>
</comment>
<reference evidence="14 15" key="1">
    <citation type="submission" date="2019-02" db="EMBL/GenBank/DDBJ databases">
        <authorList>
            <person name="Goldberg S.R."/>
            <person name="Haltli B.A."/>
            <person name="Correa H."/>
            <person name="Russell K.G."/>
        </authorList>
    </citation>
    <scope>NUCLEOTIDE SEQUENCE [LARGE SCALE GENOMIC DNA]</scope>
    <source>
        <strain evidence="14 15">JCM 16186</strain>
    </source>
</reference>
<feature type="domain" description="Inward rectifier potassium channel C-terminal" evidence="13">
    <location>
        <begin position="155"/>
        <end position="317"/>
    </location>
</feature>
<evidence type="ECO:0000259" key="12">
    <source>
        <dbReference type="Pfam" id="PF07885"/>
    </source>
</evidence>
<dbReference type="Pfam" id="PF07885">
    <property type="entry name" value="Ion_trans_2"/>
    <property type="match status" value="1"/>
</dbReference>
<dbReference type="InterPro" id="IPR013099">
    <property type="entry name" value="K_chnl_dom"/>
</dbReference>
<keyword evidence="15" id="KW-1185">Reference proteome</keyword>
<keyword evidence="2" id="KW-0813">Transport</keyword>
<keyword evidence="9 11" id="KW-0472">Membrane</keyword>
<evidence type="ECO:0008006" key="16">
    <source>
        <dbReference type="Google" id="ProtNLM"/>
    </source>
</evidence>
<evidence type="ECO:0000256" key="11">
    <source>
        <dbReference type="SAM" id="Phobius"/>
    </source>
</evidence>
<dbReference type="Gene3D" id="1.10.287.70">
    <property type="match status" value="1"/>
</dbReference>